<accession>A0A2D0IK72</accession>
<dbReference type="Proteomes" id="UP000283568">
    <property type="component" value="Unassembled WGS sequence"/>
</dbReference>
<protein>
    <submittedName>
        <fullName evidence="1">RTX toxin RtxA</fullName>
    </submittedName>
</protein>
<gene>
    <name evidence="2" type="ORF">BDE27_3850</name>
    <name evidence="1" type="ORF">Xehl_03892</name>
</gene>
<dbReference type="Proteomes" id="UP000225605">
    <property type="component" value="Unassembled WGS sequence"/>
</dbReference>
<evidence type="ECO:0000313" key="3">
    <source>
        <dbReference type="Proteomes" id="UP000225605"/>
    </source>
</evidence>
<dbReference type="EMBL" id="NIBT01000036">
    <property type="protein sequence ID" value="PHM22181.1"/>
    <property type="molecule type" value="Genomic_DNA"/>
</dbReference>
<keyword evidence="4" id="KW-1185">Reference proteome</keyword>
<dbReference type="OrthoDB" id="6936320at2"/>
<evidence type="ECO:0000313" key="2">
    <source>
        <dbReference type="EMBL" id="RKE87044.1"/>
    </source>
</evidence>
<dbReference type="AlphaFoldDB" id="A0A2D0IK72"/>
<dbReference type="EMBL" id="RAQI01000008">
    <property type="protein sequence ID" value="RKE87044.1"/>
    <property type="molecule type" value="Genomic_DNA"/>
</dbReference>
<proteinExistence type="predicted"/>
<name>A0A2D0IK72_9GAMM</name>
<comment type="caution">
    <text evidence="1">The sequence shown here is derived from an EMBL/GenBank/DDBJ whole genome shotgun (WGS) entry which is preliminary data.</text>
</comment>
<sequence>MADNRQLSATVFVKYAEYGSITGHAAMLIGAINSDDLHDYINNQVDFNPKRPIQQGIRQQKFWEDAYFNYEGTFQEFQEAYHVYYRLYGLDVDKMLNARRAINHTNVHYNFLIKNCATIIARILKAGGVDQFLSPFNKIFYGHNLYWTPKDIAQLCDKLKNINMATKHKYENCPKKRNNIRSVLAGFR</sequence>
<organism evidence="1 3">
    <name type="scientific">Xenorhabdus ehlersii</name>
    <dbReference type="NCBI Taxonomy" id="290111"/>
    <lineage>
        <taxon>Bacteria</taxon>
        <taxon>Pseudomonadati</taxon>
        <taxon>Pseudomonadota</taxon>
        <taxon>Gammaproteobacteria</taxon>
        <taxon>Enterobacterales</taxon>
        <taxon>Morganellaceae</taxon>
        <taxon>Xenorhabdus</taxon>
    </lineage>
</organism>
<evidence type="ECO:0000313" key="1">
    <source>
        <dbReference type="EMBL" id="PHM22181.1"/>
    </source>
</evidence>
<reference evidence="1 3" key="1">
    <citation type="journal article" date="2017" name="Nat. Microbiol.">
        <title>Natural product diversity associated with the nematode symbionts Photorhabdus and Xenorhabdus.</title>
        <authorList>
            <person name="Tobias N.J."/>
            <person name="Wolff H."/>
            <person name="Djahanschiri B."/>
            <person name="Grundmann F."/>
            <person name="Kronenwerth M."/>
            <person name="Shi Y.M."/>
            <person name="Simonyi S."/>
            <person name="Grun P."/>
            <person name="Shapiro-Ilan D."/>
            <person name="Pidot S.J."/>
            <person name="Stinear T.P."/>
            <person name="Ebersberger I."/>
            <person name="Bode H.B."/>
        </authorList>
    </citation>
    <scope>NUCLEOTIDE SEQUENCE [LARGE SCALE GENOMIC DNA]</scope>
    <source>
        <strain evidence="1 3">DSM 16337</strain>
    </source>
</reference>
<reference evidence="2 4" key="2">
    <citation type="submission" date="2018-09" db="EMBL/GenBank/DDBJ databases">
        <title>Genomic Encyclopedia of Archaeal and Bacterial Type Strains, Phase II (KMG-II): from individual species to whole genera.</title>
        <authorList>
            <person name="Goeker M."/>
        </authorList>
    </citation>
    <scope>NUCLEOTIDE SEQUENCE [LARGE SCALE GENOMIC DNA]</scope>
    <source>
        <strain evidence="2 4">DSM 16337</strain>
    </source>
</reference>
<dbReference type="RefSeq" id="WP_099134005.1">
    <property type="nucleotide sequence ID" value="NZ_CAWNOJ010000049.1"/>
</dbReference>
<evidence type="ECO:0000313" key="4">
    <source>
        <dbReference type="Proteomes" id="UP000283568"/>
    </source>
</evidence>